<keyword evidence="1" id="KW-0472">Membrane</keyword>
<keyword evidence="1" id="KW-1133">Transmembrane helix</keyword>
<keyword evidence="1" id="KW-0812">Transmembrane</keyword>
<keyword evidence="3" id="KW-1185">Reference proteome</keyword>
<proteinExistence type="predicted"/>
<gene>
    <name evidence="2" type="ORF">EI983_08900</name>
</gene>
<protein>
    <recommendedName>
        <fullName evidence="4">BON domain-containing protein</fullName>
    </recommendedName>
</protein>
<reference evidence="3" key="1">
    <citation type="submission" date="2018-12" db="EMBL/GenBank/DDBJ databases">
        <title>Complete genome sequence of Roseovarius sp. MME-070.</title>
        <authorList>
            <person name="Nam Y.-D."/>
            <person name="Kang J."/>
            <person name="Chung W.-H."/>
            <person name="Park Y.S."/>
        </authorList>
    </citation>
    <scope>NUCLEOTIDE SEQUENCE [LARGE SCALE GENOMIC DNA]</scope>
    <source>
        <strain evidence="3">MME-070</strain>
    </source>
</reference>
<evidence type="ECO:0000256" key="1">
    <source>
        <dbReference type="SAM" id="Phobius"/>
    </source>
</evidence>
<evidence type="ECO:0008006" key="4">
    <source>
        <dbReference type="Google" id="ProtNLM"/>
    </source>
</evidence>
<sequence length="677" mass="71227">MSGSRTYRIEDFFGALLLIAALFALGLFNFKSDAPLVEAGIIAQADSIVSKSVHGMRVSLDGRHITVQGLADSESEKAEILDALRGIEGRGRVRARVTVLEPMIPFRFVASLGQDGAMRLEGATPTEAFRAALSEDHGAAAEALTLASGAPDTDWAQVASRGLRALEDLASGRLELEDRALRLTGKALTPEVAARAELLLADLPESYTLTIGIDALDDGTPVRLTATRSGGETRDITGKLPAEMAVSGLAGELTASPLPLPFDGWDMAVTQGLAALEALHNGHLAIIGSNLTLTGEAWSDAAHAAAEKALAGLPAEMMISTRIMLADSGAPFGLSLTQDEGTVRAEGKVPQSLAPAVLAALTGRPIHAEALEVARISPGDDWWQAASLGAEAIGWIESGQMTFDGEVLRLEGRVQDPPALHRLEQRLEGLPGTVQLDLQIALIDDGSPMRLVLAYDGSGAVLDGKLPEGWQSSQVAEWLGAKVADGDLVHTPKPGPARWPEAAESATRTLALFERGRMALIGTQIAFTGVVRNPAREREVLAALDALPEGYQTRTEIRFQDDGRPFGFVLRFDGTRGTLSGKVPSDLGPASQSAILGAPIAAEGLDFAGVPADADWWSAARAGVKALAELRSGELQLDAYQMVLTGRSASAGAEAAIRARLAPFQEGFKITIEIVAE</sequence>
<dbReference type="AlphaFoldDB" id="A0A6I6IR79"/>
<name>A0A6I6IR79_9RHOB</name>
<dbReference type="RefSeq" id="WP_157707022.1">
    <property type="nucleotide sequence ID" value="NZ_CP034348.1"/>
</dbReference>
<accession>A0A6I6IR79</accession>
<dbReference type="Gene3D" id="3.40.1520.20">
    <property type="match status" value="5"/>
</dbReference>
<organism evidence="2 3">
    <name type="scientific">Roseovarius faecimaris</name>
    <dbReference type="NCBI Taxonomy" id="2494550"/>
    <lineage>
        <taxon>Bacteria</taxon>
        <taxon>Pseudomonadati</taxon>
        <taxon>Pseudomonadota</taxon>
        <taxon>Alphaproteobacteria</taxon>
        <taxon>Rhodobacterales</taxon>
        <taxon>Roseobacteraceae</taxon>
        <taxon>Roseovarius</taxon>
    </lineage>
</organism>
<dbReference type="KEGG" id="rom:EI983_08900"/>
<feature type="transmembrane region" description="Helical" evidence="1">
    <location>
        <begin position="12"/>
        <end position="30"/>
    </location>
</feature>
<evidence type="ECO:0000313" key="2">
    <source>
        <dbReference type="EMBL" id="QGX98391.1"/>
    </source>
</evidence>
<dbReference type="Proteomes" id="UP000428330">
    <property type="component" value="Chromosome"/>
</dbReference>
<dbReference type="OrthoDB" id="5525824at2"/>
<evidence type="ECO:0000313" key="3">
    <source>
        <dbReference type="Proteomes" id="UP000428330"/>
    </source>
</evidence>
<dbReference type="EMBL" id="CP034348">
    <property type="protein sequence ID" value="QGX98391.1"/>
    <property type="molecule type" value="Genomic_DNA"/>
</dbReference>